<dbReference type="PANTHER" id="PTHR33164">
    <property type="entry name" value="TRANSCRIPTIONAL REGULATOR, MARR FAMILY"/>
    <property type="match status" value="1"/>
</dbReference>
<accession>A0ABU5VRT9</accession>
<dbReference type="PANTHER" id="PTHR33164:SF57">
    <property type="entry name" value="MARR-FAMILY TRANSCRIPTIONAL REGULATOR"/>
    <property type="match status" value="1"/>
</dbReference>
<dbReference type="RefSeq" id="WP_323575395.1">
    <property type="nucleotide sequence ID" value="NZ_JAYGJQ010000001.1"/>
</dbReference>
<proteinExistence type="predicted"/>
<name>A0ABU5VRT9_9BACT</name>
<dbReference type="InterPro" id="IPR039422">
    <property type="entry name" value="MarR/SlyA-like"/>
</dbReference>
<comment type="caution">
    <text evidence="2">The sequence shown here is derived from an EMBL/GenBank/DDBJ whole genome shotgun (WGS) entry which is preliminary data.</text>
</comment>
<organism evidence="2 3">
    <name type="scientific">Bacteriovorax antarcticus</name>
    <dbReference type="NCBI Taxonomy" id="3088717"/>
    <lineage>
        <taxon>Bacteria</taxon>
        <taxon>Pseudomonadati</taxon>
        <taxon>Bdellovibrionota</taxon>
        <taxon>Bacteriovoracia</taxon>
        <taxon>Bacteriovoracales</taxon>
        <taxon>Bacteriovoracaceae</taxon>
        <taxon>Bacteriovorax</taxon>
    </lineage>
</organism>
<dbReference type="Gene3D" id="1.10.10.10">
    <property type="entry name" value="Winged helix-like DNA-binding domain superfamily/Winged helix DNA-binding domain"/>
    <property type="match status" value="1"/>
</dbReference>
<evidence type="ECO:0000259" key="1">
    <source>
        <dbReference type="PROSITE" id="PS50995"/>
    </source>
</evidence>
<dbReference type="InterPro" id="IPR036390">
    <property type="entry name" value="WH_DNA-bd_sf"/>
</dbReference>
<reference evidence="2 3" key="1">
    <citation type="submission" date="2023-11" db="EMBL/GenBank/DDBJ databases">
        <title>A Novel Polar Bacteriovorax (B. antarcticus) Isolated from the Biocrust in Antarctica.</title>
        <authorList>
            <person name="Mun W."/>
            <person name="Choi S.Y."/>
            <person name="Mitchell R.J."/>
        </authorList>
    </citation>
    <scope>NUCLEOTIDE SEQUENCE [LARGE SCALE GENOMIC DNA]</scope>
    <source>
        <strain evidence="2 3">PP10</strain>
    </source>
</reference>
<gene>
    <name evidence="2" type="ORF">SHI21_06115</name>
</gene>
<dbReference type="PRINTS" id="PR00598">
    <property type="entry name" value="HTHMARR"/>
</dbReference>
<dbReference type="SMART" id="SM00347">
    <property type="entry name" value="HTH_MARR"/>
    <property type="match status" value="1"/>
</dbReference>
<dbReference type="Proteomes" id="UP001302274">
    <property type="component" value="Unassembled WGS sequence"/>
</dbReference>
<evidence type="ECO:0000313" key="3">
    <source>
        <dbReference type="Proteomes" id="UP001302274"/>
    </source>
</evidence>
<evidence type="ECO:0000313" key="2">
    <source>
        <dbReference type="EMBL" id="MEA9355764.1"/>
    </source>
</evidence>
<dbReference type="PROSITE" id="PS50995">
    <property type="entry name" value="HTH_MARR_2"/>
    <property type="match status" value="1"/>
</dbReference>
<protein>
    <submittedName>
        <fullName evidence="2">MarR family transcriptional regulator</fullName>
    </submittedName>
</protein>
<feature type="domain" description="HTH marR-type" evidence="1">
    <location>
        <begin position="5"/>
        <end position="138"/>
    </location>
</feature>
<dbReference type="SUPFAM" id="SSF46785">
    <property type="entry name" value="Winged helix' DNA-binding domain"/>
    <property type="match status" value="1"/>
</dbReference>
<sequence>MNKPESYLAELIMEVVPKTMQSIRQDMRKERGELTITQFRMLANVRQGVCNNKELGEKLGVSEAAVSRMIDLLVQEKLIKKIVNEDDRRNKVLSLTANGKKLYEKITASARGRLTVKLEALDKKDREAAILGLEVLRNHLEIFKQ</sequence>
<dbReference type="Pfam" id="PF01047">
    <property type="entry name" value="MarR"/>
    <property type="match status" value="1"/>
</dbReference>
<dbReference type="EMBL" id="JAYGJQ010000001">
    <property type="protein sequence ID" value="MEA9355764.1"/>
    <property type="molecule type" value="Genomic_DNA"/>
</dbReference>
<keyword evidence="3" id="KW-1185">Reference proteome</keyword>
<dbReference type="InterPro" id="IPR036388">
    <property type="entry name" value="WH-like_DNA-bd_sf"/>
</dbReference>
<dbReference type="InterPro" id="IPR000835">
    <property type="entry name" value="HTH_MarR-typ"/>
</dbReference>